<dbReference type="Proteomes" id="UP001501844">
    <property type="component" value="Unassembled WGS sequence"/>
</dbReference>
<dbReference type="EMBL" id="BAABGX010000003">
    <property type="protein sequence ID" value="GAA4315652.1"/>
    <property type="molecule type" value="Genomic_DNA"/>
</dbReference>
<feature type="transmembrane region" description="Helical" evidence="1">
    <location>
        <begin position="234"/>
        <end position="255"/>
    </location>
</feature>
<proteinExistence type="predicted"/>
<protein>
    <recommendedName>
        <fullName evidence="4">DUF4153 domain-containing protein</fullName>
    </recommendedName>
</protein>
<sequence>MAYFPEIRAKTDIPLMALPRLPLKEIGVAAYQTFLRFPFTLLSAMMGTTVVWLMIDRDSREESILPKLAIISALGLILFFVLELYSERKGNKPALRWGLMALGVLLLATYYFFLPQEPAFKEMMRYLLWMIALHLAASFAAYLNWKVENGFWQFNKSLFLRLLTAALYTAVLFLGLLLALMAFDQLFDVKIDQKIYPKLWIFMVGIFNTWFFLAGVPNPNTLEQVTDYPKGLKLFTQFVLLPLVTLYLVILYAYMGKILVQWEWPRGWVSYLVLGFSTAGIFSLLLIHPVRENEGNRWIRTFAKWFYRALFPLLILLLLAIWRRVRDYGITENRYIVLALALWLLAVALYFLFSRQKNIKFIPMTLGALALLVAVGPWGVFSVSQRSQTGRLQEILMQHQLLVNGKVQKVKKEIPDTAAAEITSIVEYLGEMHQYESVRGWFGMPMDSLFAKKPRYGSKAPITDDVLALMGLQYTRMSQTVETIDANYFSMHARDAEVVAIQGYDYLVSFNDFRYLEEKSEEEFMLGPDKLKVILSEPENAVQINFKQETLRISLDSIIQVHKRQAKTHGTPKQLPAKELLFRVEGNALVVALQITNLQAEKEKGKFHMSNLQGKLLIKLKK</sequence>
<keyword evidence="1" id="KW-1133">Transmembrane helix</keyword>
<keyword evidence="1" id="KW-0812">Transmembrane</keyword>
<evidence type="ECO:0000313" key="3">
    <source>
        <dbReference type="Proteomes" id="UP001501844"/>
    </source>
</evidence>
<accession>A0ABP8G2H0</accession>
<dbReference type="Pfam" id="PF13687">
    <property type="entry name" value="DUF4153"/>
    <property type="match status" value="1"/>
</dbReference>
<feature type="transmembrane region" description="Helical" evidence="1">
    <location>
        <begin position="165"/>
        <end position="183"/>
    </location>
</feature>
<gene>
    <name evidence="2" type="ORF">GCM10023183_36440</name>
</gene>
<feature type="transmembrane region" description="Helical" evidence="1">
    <location>
        <begin position="64"/>
        <end position="82"/>
    </location>
</feature>
<keyword evidence="3" id="KW-1185">Reference proteome</keyword>
<feature type="transmembrane region" description="Helical" evidence="1">
    <location>
        <begin position="195"/>
        <end position="214"/>
    </location>
</feature>
<feature type="transmembrane region" description="Helical" evidence="1">
    <location>
        <begin position="267"/>
        <end position="285"/>
    </location>
</feature>
<organism evidence="2 3">
    <name type="scientific">Nibribacter koreensis</name>
    <dbReference type="NCBI Taxonomy" id="1084519"/>
    <lineage>
        <taxon>Bacteria</taxon>
        <taxon>Pseudomonadati</taxon>
        <taxon>Bacteroidota</taxon>
        <taxon>Cytophagia</taxon>
        <taxon>Cytophagales</taxon>
        <taxon>Hymenobacteraceae</taxon>
        <taxon>Nibribacter</taxon>
    </lineage>
</organism>
<evidence type="ECO:0008006" key="4">
    <source>
        <dbReference type="Google" id="ProtNLM"/>
    </source>
</evidence>
<feature type="transmembrane region" description="Helical" evidence="1">
    <location>
        <begin position="305"/>
        <end position="323"/>
    </location>
</feature>
<feature type="transmembrane region" description="Helical" evidence="1">
    <location>
        <begin position="94"/>
        <end position="114"/>
    </location>
</feature>
<feature type="transmembrane region" description="Helical" evidence="1">
    <location>
        <begin position="37"/>
        <end position="55"/>
    </location>
</feature>
<reference evidence="3" key="1">
    <citation type="journal article" date="2019" name="Int. J. Syst. Evol. Microbiol.">
        <title>The Global Catalogue of Microorganisms (GCM) 10K type strain sequencing project: providing services to taxonomists for standard genome sequencing and annotation.</title>
        <authorList>
            <consortium name="The Broad Institute Genomics Platform"/>
            <consortium name="The Broad Institute Genome Sequencing Center for Infectious Disease"/>
            <person name="Wu L."/>
            <person name="Ma J."/>
        </authorList>
    </citation>
    <scope>NUCLEOTIDE SEQUENCE [LARGE SCALE GENOMIC DNA]</scope>
    <source>
        <strain evidence="3">JCM 17917</strain>
    </source>
</reference>
<dbReference type="InterPro" id="IPR025291">
    <property type="entry name" value="DUF4153"/>
</dbReference>
<feature type="transmembrane region" description="Helical" evidence="1">
    <location>
        <begin position="126"/>
        <end position="145"/>
    </location>
</feature>
<feature type="transmembrane region" description="Helical" evidence="1">
    <location>
        <begin position="359"/>
        <end position="381"/>
    </location>
</feature>
<name>A0ABP8G2H0_9BACT</name>
<comment type="caution">
    <text evidence="2">The sequence shown here is derived from an EMBL/GenBank/DDBJ whole genome shotgun (WGS) entry which is preliminary data.</text>
</comment>
<feature type="transmembrane region" description="Helical" evidence="1">
    <location>
        <begin position="335"/>
        <end position="353"/>
    </location>
</feature>
<keyword evidence="1" id="KW-0472">Membrane</keyword>
<evidence type="ECO:0000256" key="1">
    <source>
        <dbReference type="SAM" id="Phobius"/>
    </source>
</evidence>
<evidence type="ECO:0000313" key="2">
    <source>
        <dbReference type="EMBL" id="GAA4315652.1"/>
    </source>
</evidence>